<reference evidence="13" key="1">
    <citation type="journal article" date="2017" name="Nat. Genet.">
        <title>Contrasting evolutionary genome dynamics between domesticated and wild yeasts.</title>
        <authorList>
            <person name="Yue J.X."/>
            <person name="Li J."/>
            <person name="Aigrain L."/>
            <person name="Hallin J."/>
            <person name="Persson K."/>
            <person name="Oliver K."/>
            <person name="Bergstrom A."/>
            <person name="Coupland P."/>
            <person name="Warringer J."/>
            <person name="Lagomarsino M.C."/>
            <person name="Fischer G."/>
            <person name="Durbin R."/>
            <person name="Liti G."/>
        </authorList>
    </citation>
    <scope>NUCLEOTIDE SEQUENCE</scope>
    <source>
        <strain evidence="13">CBS432</strain>
    </source>
</reference>
<evidence type="ECO:0000313" key="13">
    <source>
        <dbReference type="RefSeq" id="XP_033768326.1"/>
    </source>
</evidence>
<accession>A0A8B8UX89</accession>
<keyword evidence="5 11" id="KW-0408">Iron</keyword>
<feature type="binding site" description="axial binding residue" evidence="11">
    <location>
        <position position="476"/>
    </location>
    <ligand>
        <name>heme</name>
        <dbReference type="ChEBI" id="CHEBI:30413"/>
    </ligand>
    <ligandPart>
        <name>Fe</name>
        <dbReference type="ChEBI" id="CHEBI:18248"/>
    </ligandPart>
</feature>
<dbReference type="KEGG" id="spao:SPAR_M01390"/>
<dbReference type="GeneID" id="54632716"/>
<dbReference type="FunFam" id="1.10.630.10:FF:000021">
    <property type="entry name" value="Cytochrome P450 61"/>
    <property type="match status" value="1"/>
</dbReference>
<dbReference type="VEuPathDB" id="FungiDB:SPAR_M01390"/>
<reference evidence="13" key="2">
    <citation type="submission" date="2020-01" db="EMBL/GenBank/DDBJ databases">
        <title>Population-level Yeast Reference Genomes.</title>
        <authorList>
            <person name="Yue J.-X."/>
        </authorList>
    </citation>
    <scope>NUCLEOTIDE SEQUENCE</scope>
    <source>
        <strain evidence="13">CBS432</strain>
    </source>
</reference>
<dbReference type="InterPro" id="IPR017972">
    <property type="entry name" value="Cyt_P450_CS"/>
</dbReference>
<dbReference type="EC" id="1.14.19.41" evidence="6"/>
<name>A0A8B8UX89_SACPA</name>
<dbReference type="RefSeq" id="XP_033768326.1">
    <property type="nucleotide sequence ID" value="XM_033912435.1"/>
</dbReference>
<dbReference type="GO" id="GO:0000249">
    <property type="term" value="F:C-22 sterol desaturase (NADPH) activity"/>
    <property type="evidence" value="ECO:0007669"/>
    <property type="project" value="UniProtKB-EC"/>
</dbReference>
<dbReference type="GO" id="GO:0004497">
    <property type="term" value="F:monooxygenase activity"/>
    <property type="evidence" value="ECO:0007669"/>
    <property type="project" value="UniProtKB-KW"/>
</dbReference>
<protein>
    <recommendedName>
        <fullName evidence="8">C-22 sterol desaturase ERG5</fullName>
        <ecNumber evidence="6">1.14.19.41</ecNumber>
    </recommendedName>
    <alternativeName>
        <fullName evidence="10">Cytochrome P450 61</fullName>
    </alternativeName>
    <alternativeName>
        <fullName evidence="9">Ergosterol biosynthetic protein 5</fullName>
    </alternativeName>
</protein>
<dbReference type="PROSITE" id="PS00086">
    <property type="entry name" value="CYTOCHROME_P450"/>
    <property type="match status" value="1"/>
</dbReference>
<gene>
    <name evidence="13" type="primary">ERG5</name>
    <name evidence="13" type="ORF">SPAR_M01390</name>
</gene>
<evidence type="ECO:0000256" key="8">
    <source>
        <dbReference type="ARBA" id="ARBA00074117"/>
    </source>
</evidence>
<comment type="similarity">
    <text evidence="2 12">Belongs to the cytochrome P450 family.</text>
</comment>
<evidence type="ECO:0000256" key="12">
    <source>
        <dbReference type="RuleBase" id="RU000461"/>
    </source>
</evidence>
<dbReference type="PANTHER" id="PTHR24286:SF228">
    <property type="entry name" value="C-22 STEROL DESATURASE ERG5"/>
    <property type="match status" value="1"/>
</dbReference>
<evidence type="ECO:0000256" key="1">
    <source>
        <dbReference type="ARBA" id="ARBA00001971"/>
    </source>
</evidence>
<dbReference type="PANTHER" id="PTHR24286">
    <property type="entry name" value="CYTOCHROME P450 26"/>
    <property type="match status" value="1"/>
</dbReference>
<evidence type="ECO:0000256" key="3">
    <source>
        <dbReference type="ARBA" id="ARBA00022723"/>
    </source>
</evidence>
<dbReference type="InterPro" id="IPR036396">
    <property type="entry name" value="Cyt_P450_sf"/>
</dbReference>
<keyword evidence="11 12" id="KW-0349">Heme</keyword>
<evidence type="ECO:0000256" key="11">
    <source>
        <dbReference type="PIRSR" id="PIRSR602403-1"/>
    </source>
</evidence>
<keyword evidence="12" id="KW-0503">Monooxygenase</keyword>
<evidence type="ECO:0000256" key="9">
    <source>
        <dbReference type="ARBA" id="ARBA00081953"/>
    </source>
</evidence>
<keyword evidence="4 12" id="KW-0560">Oxidoreductase</keyword>
<dbReference type="InterPro" id="IPR001128">
    <property type="entry name" value="Cyt_P450"/>
</dbReference>
<dbReference type="InterPro" id="IPR002403">
    <property type="entry name" value="Cyt_P450_E_grp-IV"/>
</dbReference>
<dbReference type="GO" id="GO:0016125">
    <property type="term" value="P:sterol metabolic process"/>
    <property type="evidence" value="ECO:0007669"/>
    <property type="project" value="TreeGrafter"/>
</dbReference>
<evidence type="ECO:0000256" key="10">
    <source>
        <dbReference type="ARBA" id="ARBA00083491"/>
    </source>
</evidence>
<reference evidence="13" key="3">
    <citation type="submission" date="2025-07" db="EMBL/GenBank/DDBJ databases">
        <authorList>
            <consortium name="NCBI Genome Project"/>
        </authorList>
    </citation>
    <scope>NUCLEOTIDE SEQUENCE</scope>
    <source>
        <strain evidence="13">CBS432</strain>
    </source>
</reference>
<dbReference type="Pfam" id="PF00067">
    <property type="entry name" value="p450"/>
    <property type="match status" value="1"/>
</dbReference>
<evidence type="ECO:0000256" key="6">
    <source>
        <dbReference type="ARBA" id="ARBA00039038"/>
    </source>
</evidence>
<evidence type="ECO:0000256" key="5">
    <source>
        <dbReference type="ARBA" id="ARBA00023004"/>
    </source>
</evidence>
<dbReference type="OrthoDB" id="1372046at2759"/>
<dbReference type="AlphaFoldDB" id="A0A8B8UX89"/>
<dbReference type="SUPFAM" id="SSF48264">
    <property type="entry name" value="Cytochrome P450"/>
    <property type="match status" value="1"/>
</dbReference>
<organism evidence="13">
    <name type="scientific">Saccharomyces paradoxus</name>
    <name type="common">Yeast</name>
    <name type="synonym">Saccharomyces douglasii</name>
    <dbReference type="NCBI Taxonomy" id="27291"/>
    <lineage>
        <taxon>Eukaryota</taxon>
        <taxon>Fungi</taxon>
        <taxon>Dikarya</taxon>
        <taxon>Ascomycota</taxon>
        <taxon>Saccharomycotina</taxon>
        <taxon>Saccharomycetes</taxon>
        <taxon>Saccharomycetales</taxon>
        <taxon>Saccharomycetaceae</taxon>
        <taxon>Saccharomyces</taxon>
    </lineage>
</organism>
<comment type="cofactor">
    <cofactor evidence="1 11">
        <name>heme</name>
        <dbReference type="ChEBI" id="CHEBI:30413"/>
    </cofactor>
</comment>
<evidence type="ECO:0000256" key="4">
    <source>
        <dbReference type="ARBA" id="ARBA00023002"/>
    </source>
</evidence>
<dbReference type="Gene3D" id="1.10.630.10">
    <property type="entry name" value="Cytochrome P450"/>
    <property type="match status" value="1"/>
</dbReference>
<dbReference type="GO" id="GO:0005506">
    <property type="term" value="F:iron ion binding"/>
    <property type="evidence" value="ECO:0007669"/>
    <property type="project" value="InterPro"/>
</dbReference>
<dbReference type="PRINTS" id="PR00465">
    <property type="entry name" value="EP450IV"/>
</dbReference>
<dbReference type="CDD" id="cd11082">
    <property type="entry name" value="CYP61_CYP710"/>
    <property type="match status" value="1"/>
</dbReference>
<keyword evidence="3 11" id="KW-0479">Metal-binding</keyword>
<evidence type="ECO:0000256" key="7">
    <source>
        <dbReference type="ARBA" id="ARBA00060589"/>
    </source>
</evidence>
<sequence length="538" mass="61414">MSSVAENIIQQATHNSTLHQLAKDHSPVGATTAFRILNILKSMSYLKIFATLICILLVWDQVAYQIKKGSIAGPKFKFWPIIGPFLESLDPKFEEYKAKWASGPLSCVSIFHKFVVIASTRDLARKILQSSKFVKPCVVDVAVKILRPCNWVFLDGKAHTDYRKSLNGLFTKQALAQYLPSLEQIMDKYMDKFVRLSKENNYEPQVFFHEMREILCALSLNSFCGNYITEDQVRKIADDYYLVTAALELVNFPIIIPYTKTWYGKKTADMAMKIFENCAQMAKDHIAAGGKPVCVMDAWCKLMHDAKNSNDDDSRIYHREFTNKEISEAVFTFLFASQDASSSLACWLFQIVADRPDVLAKIREEQLAVRNNDMSTELNLDLIEKMKYTNMVIKETLRYRPPVLMVPYVVKKNFPVSPNYTAPKGAMLIPTLYPALHDPEVYENPDEFIPERWVEGSKASEAKKNWLVFGCGPHVCLGQTYVMITFAALLGKFALYTDFHHKVTPLSEKIKVFATIFPKDDLLLTFKKRDPITGEVFE</sequence>
<reference evidence="13" key="4">
    <citation type="submission" date="2025-08" db="UniProtKB">
        <authorList>
            <consortium name="RefSeq"/>
        </authorList>
    </citation>
    <scope>IDENTIFICATION</scope>
    <source>
        <strain evidence="13">CBS432</strain>
    </source>
</reference>
<comment type="pathway">
    <text evidence="7">Steroid metabolism; ergosterol biosynthesis; ergosterol from zymosterol: step 4/5.</text>
</comment>
<evidence type="ECO:0000256" key="2">
    <source>
        <dbReference type="ARBA" id="ARBA00010617"/>
    </source>
</evidence>
<dbReference type="GO" id="GO:0020037">
    <property type="term" value="F:heme binding"/>
    <property type="evidence" value="ECO:0007669"/>
    <property type="project" value="InterPro"/>
</dbReference>
<proteinExistence type="inferred from homology"/>